<dbReference type="Proteomes" id="UP001054837">
    <property type="component" value="Unassembled WGS sequence"/>
</dbReference>
<reference evidence="1 2" key="1">
    <citation type="submission" date="2021-06" db="EMBL/GenBank/DDBJ databases">
        <title>Caerostris darwini draft genome.</title>
        <authorList>
            <person name="Kono N."/>
            <person name="Arakawa K."/>
        </authorList>
    </citation>
    <scope>NUCLEOTIDE SEQUENCE [LARGE SCALE GENOMIC DNA]</scope>
</reference>
<organism evidence="1 2">
    <name type="scientific">Caerostris darwini</name>
    <dbReference type="NCBI Taxonomy" id="1538125"/>
    <lineage>
        <taxon>Eukaryota</taxon>
        <taxon>Metazoa</taxon>
        <taxon>Ecdysozoa</taxon>
        <taxon>Arthropoda</taxon>
        <taxon>Chelicerata</taxon>
        <taxon>Arachnida</taxon>
        <taxon>Araneae</taxon>
        <taxon>Araneomorphae</taxon>
        <taxon>Entelegynae</taxon>
        <taxon>Araneoidea</taxon>
        <taxon>Araneidae</taxon>
        <taxon>Caerostris</taxon>
    </lineage>
</organism>
<protein>
    <submittedName>
        <fullName evidence="1">Uncharacterized protein</fullName>
    </submittedName>
</protein>
<evidence type="ECO:0000313" key="2">
    <source>
        <dbReference type="Proteomes" id="UP001054837"/>
    </source>
</evidence>
<proteinExistence type="predicted"/>
<comment type="caution">
    <text evidence="1">The sequence shown here is derived from an EMBL/GenBank/DDBJ whole genome shotgun (WGS) entry which is preliminary data.</text>
</comment>
<gene>
    <name evidence="1" type="ORF">CDAR_603431</name>
</gene>
<name>A0AAV4T8M4_9ARAC</name>
<evidence type="ECO:0000313" key="1">
    <source>
        <dbReference type="EMBL" id="GIY41090.1"/>
    </source>
</evidence>
<dbReference type="EMBL" id="BPLQ01009034">
    <property type="protein sequence ID" value="GIY41090.1"/>
    <property type="molecule type" value="Genomic_DNA"/>
</dbReference>
<keyword evidence="2" id="KW-1185">Reference proteome</keyword>
<sequence>MNRLKKRFLFKFEAHFSEKNPNLAVINRRSATRSVHFPGRLLRESCIYSWGLSGLSLRGLFAPRISELRVTRRHFRCEGRPAPLVPEQVHLVRGDAHSGGRNGKIKIKPLIVPATDSFNAPLDWTIVLDSSILIIAPTPKGQRADGCRKRVHFSNERLSPPIRRRLNLKRERLRNVCSEIDLNWRHVSAGSVQFGECF</sequence>
<dbReference type="AlphaFoldDB" id="A0AAV4T8M4"/>
<accession>A0AAV4T8M4</accession>